<dbReference type="Proteomes" id="UP000428330">
    <property type="component" value="Chromosome"/>
</dbReference>
<dbReference type="RefSeq" id="WP_157706508.1">
    <property type="nucleotide sequence ID" value="NZ_CP034348.1"/>
</dbReference>
<reference evidence="3" key="1">
    <citation type="submission" date="2018-12" db="EMBL/GenBank/DDBJ databases">
        <title>Complete genome sequence of Roseovarius sp. MME-070.</title>
        <authorList>
            <person name="Nam Y.-D."/>
            <person name="Kang J."/>
            <person name="Chung W.-H."/>
            <person name="Park Y.S."/>
        </authorList>
    </citation>
    <scope>NUCLEOTIDE SEQUENCE [LARGE SCALE GENOMIC DNA]</scope>
    <source>
        <strain evidence="3">MME-070</strain>
    </source>
</reference>
<sequence length="161" mass="17781">MKRTRALIGTALISLLLNAGQLLAEGLLDGQVFSGTIGPVENPDLADSLFFSDGYFWSDICTRCGFMPGRYDARETQRGIVFTGTLESDSRGRFEYSGLVAPDGSVDVEIQWERRRWYWTSQRKIAFVGTAQSGHGTTSLSAIQERMSAIDPGSNPLCDRF</sequence>
<evidence type="ECO:0000313" key="3">
    <source>
        <dbReference type="Proteomes" id="UP000428330"/>
    </source>
</evidence>
<dbReference type="AlphaFoldDB" id="A0A6I6IPX7"/>
<keyword evidence="3" id="KW-1185">Reference proteome</keyword>
<keyword evidence="1" id="KW-0732">Signal</keyword>
<gene>
    <name evidence="2" type="ORF">EI983_06120</name>
</gene>
<name>A0A6I6IPX7_9RHOB</name>
<feature type="chain" id="PRO_5026337306" evidence="1">
    <location>
        <begin position="25"/>
        <end position="161"/>
    </location>
</feature>
<dbReference type="KEGG" id="rom:EI983_06120"/>
<evidence type="ECO:0000313" key="2">
    <source>
        <dbReference type="EMBL" id="QGX97873.1"/>
    </source>
</evidence>
<proteinExistence type="predicted"/>
<feature type="signal peptide" evidence="1">
    <location>
        <begin position="1"/>
        <end position="24"/>
    </location>
</feature>
<organism evidence="2 3">
    <name type="scientific">Roseovarius faecimaris</name>
    <dbReference type="NCBI Taxonomy" id="2494550"/>
    <lineage>
        <taxon>Bacteria</taxon>
        <taxon>Pseudomonadati</taxon>
        <taxon>Pseudomonadota</taxon>
        <taxon>Alphaproteobacteria</taxon>
        <taxon>Rhodobacterales</taxon>
        <taxon>Roseobacteraceae</taxon>
        <taxon>Roseovarius</taxon>
    </lineage>
</organism>
<dbReference type="OrthoDB" id="6119866at2"/>
<dbReference type="EMBL" id="CP034348">
    <property type="protein sequence ID" value="QGX97873.1"/>
    <property type="molecule type" value="Genomic_DNA"/>
</dbReference>
<accession>A0A6I6IPX7</accession>
<evidence type="ECO:0000256" key="1">
    <source>
        <dbReference type="SAM" id="SignalP"/>
    </source>
</evidence>
<protein>
    <submittedName>
        <fullName evidence="2">Uncharacterized protein</fullName>
    </submittedName>
</protein>